<evidence type="ECO:0000256" key="3">
    <source>
        <dbReference type="ARBA" id="ARBA00022741"/>
    </source>
</evidence>
<dbReference type="GO" id="GO:0015421">
    <property type="term" value="F:ABC-type oligopeptide transporter activity"/>
    <property type="evidence" value="ECO:0007669"/>
    <property type="project" value="TreeGrafter"/>
</dbReference>
<dbReference type="GO" id="GO:0005886">
    <property type="term" value="C:plasma membrane"/>
    <property type="evidence" value="ECO:0007669"/>
    <property type="project" value="UniProtKB-SubCell"/>
</dbReference>
<protein>
    <submittedName>
        <fullName evidence="10">ATP-binding cassette, subfamily B, MsbA</fullName>
    </submittedName>
</protein>
<dbReference type="PANTHER" id="PTHR43394">
    <property type="entry name" value="ATP-DEPENDENT PERMEASE MDL1, MITOCHONDRIAL"/>
    <property type="match status" value="1"/>
</dbReference>
<accession>A0A1T4JPY2</accession>
<dbReference type="InterPro" id="IPR011527">
    <property type="entry name" value="ABC1_TM_dom"/>
</dbReference>
<evidence type="ECO:0000256" key="1">
    <source>
        <dbReference type="ARBA" id="ARBA00004651"/>
    </source>
</evidence>
<dbReference type="CDD" id="cd07346">
    <property type="entry name" value="ABC_6TM_exporters"/>
    <property type="match status" value="1"/>
</dbReference>
<dbReference type="InterPro" id="IPR003593">
    <property type="entry name" value="AAA+_ATPase"/>
</dbReference>
<dbReference type="EMBL" id="FUWM01000004">
    <property type="protein sequence ID" value="SJZ32223.1"/>
    <property type="molecule type" value="Genomic_DNA"/>
</dbReference>
<dbReference type="Proteomes" id="UP000190625">
    <property type="component" value="Unassembled WGS sequence"/>
</dbReference>
<evidence type="ECO:0000256" key="5">
    <source>
        <dbReference type="ARBA" id="ARBA00022989"/>
    </source>
</evidence>
<dbReference type="AlphaFoldDB" id="A0A1T4JPY2"/>
<dbReference type="GO" id="GO:0016887">
    <property type="term" value="F:ATP hydrolysis activity"/>
    <property type="evidence" value="ECO:0007669"/>
    <property type="project" value="InterPro"/>
</dbReference>
<keyword evidence="4 10" id="KW-0067">ATP-binding</keyword>
<evidence type="ECO:0000256" key="4">
    <source>
        <dbReference type="ARBA" id="ARBA00022840"/>
    </source>
</evidence>
<feature type="domain" description="ABC transmembrane type-1" evidence="9">
    <location>
        <begin position="22"/>
        <end position="302"/>
    </location>
</feature>
<dbReference type="Pfam" id="PF00005">
    <property type="entry name" value="ABC_tran"/>
    <property type="match status" value="1"/>
</dbReference>
<evidence type="ECO:0000259" key="9">
    <source>
        <dbReference type="PROSITE" id="PS50929"/>
    </source>
</evidence>
<evidence type="ECO:0000256" key="2">
    <source>
        <dbReference type="ARBA" id="ARBA00022692"/>
    </source>
</evidence>
<evidence type="ECO:0000259" key="8">
    <source>
        <dbReference type="PROSITE" id="PS50893"/>
    </source>
</evidence>
<dbReference type="InterPro" id="IPR036640">
    <property type="entry name" value="ABC1_TM_sf"/>
</dbReference>
<organism evidence="10 11">
    <name type="scientific">Selenihalanaerobacter shriftii</name>
    <dbReference type="NCBI Taxonomy" id="142842"/>
    <lineage>
        <taxon>Bacteria</taxon>
        <taxon>Bacillati</taxon>
        <taxon>Bacillota</taxon>
        <taxon>Clostridia</taxon>
        <taxon>Halanaerobiales</taxon>
        <taxon>Halobacteroidaceae</taxon>
        <taxon>Selenihalanaerobacter</taxon>
    </lineage>
</organism>
<evidence type="ECO:0000256" key="6">
    <source>
        <dbReference type="ARBA" id="ARBA00023136"/>
    </source>
</evidence>
<keyword evidence="5 7" id="KW-1133">Transmembrane helix</keyword>
<dbReference type="Gene3D" id="3.40.50.300">
    <property type="entry name" value="P-loop containing nucleotide triphosphate hydrolases"/>
    <property type="match status" value="1"/>
</dbReference>
<dbReference type="PROSITE" id="PS50893">
    <property type="entry name" value="ABC_TRANSPORTER_2"/>
    <property type="match status" value="1"/>
</dbReference>
<dbReference type="Gene3D" id="1.20.1560.10">
    <property type="entry name" value="ABC transporter type 1, transmembrane domain"/>
    <property type="match status" value="1"/>
</dbReference>
<gene>
    <name evidence="10" type="ORF">SAMN02745118_00298</name>
</gene>
<proteinExistence type="predicted"/>
<dbReference type="PROSITE" id="PS00211">
    <property type="entry name" value="ABC_TRANSPORTER_1"/>
    <property type="match status" value="1"/>
</dbReference>
<dbReference type="Pfam" id="PF00664">
    <property type="entry name" value="ABC_membrane"/>
    <property type="match status" value="1"/>
</dbReference>
<reference evidence="11" key="1">
    <citation type="submission" date="2017-02" db="EMBL/GenBank/DDBJ databases">
        <authorList>
            <person name="Varghese N."/>
            <person name="Submissions S."/>
        </authorList>
    </citation>
    <scope>NUCLEOTIDE SEQUENCE [LARGE SCALE GENOMIC DNA]</scope>
    <source>
        <strain evidence="11">ATCC BAA-73</strain>
    </source>
</reference>
<evidence type="ECO:0000256" key="7">
    <source>
        <dbReference type="SAM" id="Phobius"/>
    </source>
</evidence>
<keyword evidence="11" id="KW-1185">Reference proteome</keyword>
<evidence type="ECO:0000313" key="11">
    <source>
        <dbReference type="Proteomes" id="UP000190625"/>
    </source>
</evidence>
<dbReference type="InterPro" id="IPR003439">
    <property type="entry name" value="ABC_transporter-like_ATP-bd"/>
</dbReference>
<dbReference type="RefSeq" id="WP_078808832.1">
    <property type="nucleotide sequence ID" value="NZ_FUWM01000004.1"/>
</dbReference>
<dbReference type="InterPro" id="IPR017871">
    <property type="entry name" value="ABC_transporter-like_CS"/>
</dbReference>
<dbReference type="SUPFAM" id="SSF52540">
    <property type="entry name" value="P-loop containing nucleoside triphosphate hydrolases"/>
    <property type="match status" value="1"/>
</dbReference>
<dbReference type="GO" id="GO:0005524">
    <property type="term" value="F:ATP binding"/>
    <property type="evidence" value="ECO:0007669"/>
    <property type="project" value="UniProtKB-KW"/>
</dbReference>
<feature type="domain" description="ABC transporter" evidence="8">
    <location>
        <begin position="336"/>
        <end position="570"/>
    </location>
</feature>
<dbReference type="InterPro" id="IPR027417">
    <property type="entry name" value="P-loop_NTPase"/>
</dbReference>
<dbReference type="OrthoDB" id="9762778at2"/>
<sequence>MEDFKRFFNEYLKVEKKGLIKVVFVMIIVAIISTIIPQMIRLVIDKVVPQQDFTLLNLIIFGTLGLLIIKGLLNLYRVRAIFNISQKILLRIRGELHNHLQKLSLDFYEKNLTGKVASRVTNDVKDLQRMIVAGSSRLIQQSLTIIGVIIFLFLMNWRLTLLTISLFPIMLFITTRLGRRLREINKKIQQKFASMSGVLQESISAIKIVKAFVNEEHELDKFMEEARENKRLNIKRGSLYAKLDTSINFTSRLSILIILWYGGTEVINNSLTVGQLATFLTYTQMLFRPIVRLTMLNNIIQQGMASLERIFEILDTEIGVKENPDAREITECRGRIVFDDVNFSYASDEEVLHDINLGVNSGEMVALVGPSGAGKTSIVNLLLRFYDVNSGKIEIDGRDICEFTLKSLREQMGIVLQDPILFSGTIKENLIYGCQDASDEYITAAAKAANAHEFITKFSKEYETQIGEKGVKLSGGQKQRIAIAMVLLKDPKILILDEATSSLDSESENLIQNALENLYLNRTTFVIAHRLSTIIKADKIVVIKDGEIKEVGTHQELLKQDGVYKRLYDAQFEKDLLYLDSEQIS</sequence>
<evidence type="ECO:0000313" key="10">
    <source>
        <dbReference type="EMBL" id="SJZ32223.1"/>
    </source>
</evidence>
<dbReference type="SUPFAM" id="SSF90123">
    <property type="entry name" value="ABC transporter transmembrane region"/>
    <property type="match status" value="1"/>
</dbReference>
<dbReference type="FunFam" id="3.40.50.300:FF:000218">
    <property type="entry name" value="Multidrug ABC transporter ATP-binding protein"/>
    <property type="match status" value="1"/>
</dbReference>
<dbReference type="SMART" id="SM00382">
    <property type="entry name" value="AAA"/>
    <property type="match status" value="1"/>
</dbReference>
<dbReference type="InterPro" id="IPR039421">
    <property type="entry name" value="Type_1_exporter"/>
</dbReference>
<name>A0A1T4JPY2_9FIRM</name>
<dbReference type="PANTHER" id="PTHR43394:SF1">
    <property type="entry name" value="ATP-BINDING CASSETTE SUB-FAMILY B MEMBER 10, MITOCHONDRIAL"/>
    <property type="match status" value="1"/>
</dbReference>
<comment type="subcellular location">
    <subcellularLocation>
        <location evidence="1">Cell membrane</location>
        <topology evidence="1">Multi-pass membrane protein</topology>
    </subcellularLocation>
</comment>
<keyword evidence="3" id="KW-0547">Nucleotide-binding</keyword>
<dbReference type="PROSITE" id="PS50929">
    <property type="entry name" value="ABC_TM1F"/>
    <property type="match status" value="1"/>
</dbReference>
<dbReference type="STRING" id="142842.SAMN02745118_00298"/>
<feature type="transmembrane region" description="Helical" evidence="7">
    <location>
        <begin position="56"/>
        <end position="76"/>
    </location>
</feature>
<feature type="transmembrane region" description="Helical" evidence="7">
    <location>
        <begin position="20"/>
        <end position="44"/>
    </location>
</feature>
<keyword evidence="6 7" id="KW-0472">Membrane</keyword>
<keyword evidence="2 7" id="KW-0812">Transmembrane</keyword>